<dbReference type="SUPFAM" id="SSF51726">
    <property type="entry name" value="UROD/MetE-like"/>
    <property type="match status" value="1"/>
</dbReference>
<reference evidence="1 2" key="1">
    <citation type="submission" date="2019-11" db="EMBL/GenBank/DDBJ databases">
        <title>Venturia inaequalis Genome Resource.</title>
        <authorList>
            <person name="Lichtner F.J."/>
        </authorList>
    </citation>
    <scope>NUCLEOTIDE SEQUENCE [LARGE SCALE GENOMIC DNA]</scope>
    <source>
        <strain evidence="1">Bline_iso_100314</strain>
    </source>
</reference>
<dbReference type="Gene3D" id="3.20.20.210">
    <property type="match status" value="1"/>
</dbReference>
<dbReference type="Proteomes" id="UP000433883">
    <property type="component" value="Unassembled WGS sequence"/>
</dbReference>
<sequence>MHQSNQARAHLVGSFPATNTESAMRTTLAGLKDLLVSVPDGETGWRYYFTAGLSQKIAGQSPALGGVWRSYDEQFNPLPAPKVNEAAKQAILNTIALHPDLDFGYAAEAIASYQTFLKLKQEGLIAKNVRFQVSLPGIGSFTMFILPEYQSAMEKLAFRALRKDVIRIAQELPGTDIAMQFDIAADFIMMEAQKDTTYLDTLRADFHPRSEDLKKLYSNQYIELINQVDPAATVGLHICPGNISNRAVLEPKDMSVSVELANTIMSRIARSLDWVHFGILPSWKNESHYAPLKGMQPGPAVYLGLVYPNDREGAEQRISCAHEHMEDFGIAPSCGLGRTSIEDAGSVLAIISEISRVTNTIMPSTAKSWITPQMRTCQDGGKHEGDLQLITWEWKDEYGEEMGWGNIIREEGESQDTIHTMTLEADTDIPTPSADDLKQRFEKEMGKNEKKLFDYWPAAFRWTCCGASAQSGDPESEDISFGCDHHGTGSTKCSCDFCQMGQPVPASVLKPINVHGLNISPGPDPRSFKASTAAFNEGMREVFGLPKNLKPPYAM</sequence>
<comment type="caution">
    <text evidence="1">The sequence shown here is derived from an EMBL/GenBank/DDBJ whole genome shotgun (WGS) entry which is preliminary data.</text>
</comment>
<organism evidence="1 2">
    <name type="scientific">Venturia inaequalis</name>
    <name type="common">Apple scab fungus</name>
    <dbReference type="NCBI Taxonomy" id="5025"/>
    <lineage>
        <taxon>Eukaryota</taxon>
        <taxon>Fungi</taxon>
        <taxon>Dikarya</taxon>
        <taxon>Ascomycota</taxon>
        <taxon>Pezizomycotina</taxon>
        <taxon>Dothideomycetes</taxon>
        <taxon>Pleosporomycetidae</taxon>
        <taxon>Venturiales</taxon>
        <taxon>Venturiaceae</taxon>
        <taxon>Venturia</taxon>
    </lineage>
</organism>
<gene>
    <name evidence="1" type="ORF">BLS_009209</name>
</gene>
<dbReference type="AlphaFoldDB" id="A0A8H3U4V3"/>
<proteinExistence type="predicted"/>
<evidence type="ECO:0000313" key="2">
    <source>
        <dbReference type="Proteomes" id="UP000433883"/>
    </source>
</evidence>
<evidence type="ECO:0000313" key="1">
    <source>
        <dbReference type="EMBL" id="KAE9963527.1"/>
    </source>
</evidence>
<accession>A0A8H3U4V3</accession>
<dbReference type="InterPro" id="IPR038071">
    <property type="entry name" value="UROD/MetE-like_sf"/>
</dbReference>
<name>A0A8H3U4V3_VENIN</name>
<dbReference type="EMBL" id="WNWQ01000826">
    <property type="protein sequence ID" value="KAE9963527.1"/>
    <property type="molecule type" value="Genomic_DNA"/>
</dbReference>
<protein>
    <submittedName>
        <fullName evidence="1">Uncharacterized protein</fullName>
    </submittedName>
</protein>